<feature type="compositionally biased region" description="Polar residues" evidence="5">
    <location>
        <begin position="447"/>
        <end position="458"/>
    </location>
</feature>
<feature type="transmembrane region" description="Helical" evidence="6">
    <location>
        <begin position="389"/>
        <end position="407"/>
    </location>
</feature>
<feature type="region of interest" description="Disordered" evidence="5">
    <location>
        <begin position="447"/>
        <end position="477"/>
    </location>
</feature>
<dbReference type="InterPro" id="IPR004843">
    <property type="entry name" value="Calcineurin-like_PHP"/>
</dbReference>
<dbReference type="InterPro" id="IPR033308">
    <property type="entry name" value="PGAP5/Cdc1/Ted1"/>
</dbReference>
<dbReference type="InterPro" id="IPR029052">
    <property type="entry name" value="Metallo-depent_PP-like"/>
</dbReference>
<feature type="transmembrane region" description="Helical" evidence="6">
    <location>
        <begin position="21"/>
        <end position="44"/>
    </location>
</feature>
<name>A0AA39N2N2_9AGAR</name>
<accession>A0AA39N2N2</accession>
<comment type="subcellular location">
    <subcellularLocation>
        <location evidence="1">Membrane</location>
        <topology evidence="1">Multi-pass membrane protein</topology>
    </subcellularLocation>
</comment>
<evidence type="ECO:0000259" key="7">
    <source>
        <dbReference type="Pfam" id="PF00149"/>
    </source>
</evidence>
<dbReference type="GO" id="GO:0006506">
    <property type="term" value="P:GPI anchor biosynthetic process"/>
    <property type="evidence" value="ECO:0007669"/>
    <property type="project" value="InterPro"/>
</dbReference>
<keyword evidence="3 6" id="KW-1133">Transmembrane helix</keyword>
<evidence type="ECO:0000256" key="6">
    <source>
        <dbReference type="SAM" id="Phobius"/>
    </source>
</evidence>
<proteinExistence type="predicted"/>
<dbReference type="Pfam" id="PF00149">
    <property type="entry name" value="Metallophos"/>
    <property type="match status" value="1"/>
</dbReference>
<keyword evidence="2 6" id="KW-0812">Transmembrane</keyword>
<dbReference type="GO" id="GO:0016787">
    <property type="term" value="F:hydrolase activity"/>
    <property type="evidence" value="ECO:0007669"/>
    <property type="project" value="InterPro"/>
</dbReference>
<protein>
    <recommendedName>
        <fullName evidence="7">Calcineurin-like phosphoesterase domain-containing protein</fullName>
    </recommendedName>
</protein>
<dbReference type="EMBL" id="JAUEPT010000002">
    <property type="protein sequence ID" value="KAK0454940.1"/>
    <property type="molecule type" value="Genomic_DNA"/>
</dbReference>
<evidence type="ECO:0000256" key="2">
    <source>
        <dbReference type="ARBA" id="ARBA00022692"/>
    </source>
</evidence>
<feature type="transmembrane region" description="Helical" evidence="6">
    <location>
        <begin position="595"/>
        <end position="616"/>
    </location>
</feature>
<dbReference type="Gene3D" id="3.60.21.10">
    <property type="match status" value="1"/>
</dbReference>
<reference evidence="8" key="1">
    <citation type="submission" date="2023-06" db="EMBL/GenBank/DDBJ databases">
        <authorList>
            <consortium name="Lawrence Berkeley National Laboratory"/>
            <person name="Ahrendt S."/>
            <person name="Sahu N."/>
            <person name="Indic B."/>
            <person name="Wong-Bajracharya J."/>
            <person name="Merenyi Z."/>
            <person name="Ke H.-M."/>
            <person name="Monk M."/>
            <person name="Kocsube S."/>
            <person name="Drula E."/>
            <person name="Lipzen A."/>
            <person name="Balint B."/>
            <person name="Henrissat B."/>
            <person name="Andreopoulos B."/>
            <person name="Martin F.M."/>
            <person name="Harder C.B."/>
            <person name="Rigling D."/>
            <person name="Ford K.L."/>
            <person name="Foster G.D."/>
            <person name="Pangilinan J."/>
            <person name="Papanicolaou A."/>
            <person name="Barry K."/>
            <person name="LaButti K."/>
            <person name="Viragh M."/>
            <person name="Koriabine M."/>
            <person name="Yan M."/>
            <person name="Riley R."/>
            <person name="Champramary S."/>
            <person name="Plett K.L."/>
            <person name="Tsai I.J."/>
            <person name="Slot J."/>
            <person name="Sipos G."/>
            <person name="Plett J."/>
            <person name="Nagy L.G."/>
            <person name="Grigoriev I.V."/>
        </authorList>
    </citation>
    <scope>NUCLEOTIDE SEQUENCE</scope>
    <source>
        <strain evidence="8">FPL87.14</strain>
    </source>
</reference>
<dbReference type="PANTHER" id="PTHR13315">
    <property type="entry name" value="METALLO PHOSPHOESTERASE RELATED"/>
    <property type="match status" value="1"/>
</dbReference>
<dbReference type="GO" id="GO:0005783">
    <property type="term" value="C:endoplasmic reticulum"/>
    <property type="evidence" value="ECO:0007669"/>
    <property type="project" value="TreeGrafter"/>
</dbReference>
<evidence type="ECO:0000256" key="1">
    <source>
        <dbReference type="ARBA" id="ARBA00004141"/>
    </source>
</evidence>
<evidence type="ECO:0000313" key="9">
    <source>
        <dbReference type="Proteomes" id="UP001175226"/>
    </source>
</evidence>
<evidence type="ECO:0000256" key="3">
    <source>
        <dbReference type="ARBA" id="ARBA00022989"/>
    </source>
</evidence>
<dbReference type="SUPFAM" id="SSF56300">
    <property type="entry name" value="Metallo-dependent phosphatases"/>
    <property type="match status" value="1"/>
</dbReference>
<dbReference type="Proteomes" id="UP001175226">
    <property type="component" value="Unassembled WGS sequence"/>
</dbReference>
<keyword evidence="9" id="KW-1185">Reference proteome</keyword>
<dbReference type="AlphaFoldDB" id="A0AA39N2N2"/>
<feature type="domain" description="Calcineurin-like phosphoesterase" evidence="7">
    <location>
        <begin position="66"/>
        <end position="309"/>
    </location>
</feature>
<keyword evidence="4 6" id="KW-0472">Membrane</keyword>
<sequence length="618" mass="70276">MGLKERRRLRSSTHLRLTRPVLVNGLRLFWAIVIFWGDFGVYFWSLASCRWPDSSLARSQERPTHVMIISDPQVRHPSIFYEETSWLGSLRQLIFDLNLKKNWNVAAHFKPDVVIFLGDMLASGKHVRSENEYKQYFDKFRSVFSLDSSIVVHYVPGNNDVGMGVSRALSKKVRQNYFMTFGPFNHQATIRGHQFLFLDAPGLVDEDYQRSAEGIPYDRWDPVPEGPLEFVKSIFFPTNINAEGRALDSSPVVLFTHIPLARPDSASCGPLREKGSIRRGAGHGYQNTFGKQTTSFLLKTLQPVVVYSGDNRDYCDYKHKLPSPDREAQHKNDIQEVTVKSFSMARHIEYPGFQLLSLSDPLVALSKNKPSYADASCTLPDQNGIYSHVYLPLIILTFVGLVVFNLARRRRMKLLLPPISISARALPTSPSLSSAWVPISPTGSLPSALRTPSSSAGQTFRAASHPDPQGTPLNSPLYYPQDREEEDPMFPVQYATRDTRFMHDEWAPEHSVATADYHTSSEFESSSSSESFSHLVPRRSWSWTFVLFGRRRRITIRLMRPPTLSWGGFRGSFALLVEGRNSDAFLSRRGILQSIFVDALSIIWPSLLFWTLVSWWTF</sequence>
<dbReference type="GO" id="GO:0016020">
    <property type="term" value="C:membrane"/>
    <property type="evidence" value="ECO:0007669"/>
    <property type="project" value="UniProtKB-SubCell"/>
</dbReference>
<gene>
    <name evidence="8" type="ORF">EV421DRAFT_1699390</name>
</gene>
<evidence type="ECO:0000256" key="5">
    <source>
        <dbReference type="SAM" id="MobiDB-lite"/>
    </source>
</evidence>
<dbReference type="PANTHER" id="PTHR13315:SF4">
    <property type="entry name" value="METALLOPHOSPHOESTERASE, ISOFORM E"/>
    <property type="match status" value="1"/>
</dbReference>
<organism evidence="8 9">
    <name type="scientific">Armillaria borealis</name>
    <dbReference type="NCBI Taxonomy" id="47425"/>
    <lineage>
        <taxon>Eukaryota</taxon>
        <taxon>Fungi</taxon>
        <taxon>Dikarya</taxon>
        <taxon>Basidiomycota</taxon>
        <taxon>Agaricomycotina</taxon>
        <taxon>Agaricomycetes</taxon>
        <taxon>Agaricomycetidae</taxon>
        <taxon>Agaricales</taxon>
        <taxon>Marasmiineae</taxon>
        <taxon>Physalacriaceae</taxon>
        <taxon>Armillaria</taxon>
    </lineage>
</organism>
<comment type="caution">
    <text evidence="8">The sequence shown here is derived from an EMBL/GenBank/DDBJ whole genome shotgun (WGS) entry which is preliminary data.</text>
</comment>
<evidence type="ECO:0000256" key="4">
    <source>
        <dbReference type="ARBA" id="ARBA00023136"/>
    </source>
</evidence>
<evidence type="ECO:0000313" key="8">
    <source>
        <dbReference type="EMBL" id="KAK0454940.1"/>
    </source>
</evidence>